<gene>
    <name evidence="3" type="ORF">EPICR_10023</name>
</gene>
<evidence type="ECO:0008006" key="4">
    <source>
        <dbReference type="Google" id="ProtNLM"/>
    </source>
</evidence>
<dbReference type="PANTHER" id="PTHR43581:SF2">
    <property type="entry name" value="EXCINUCLEASE ATPASE SUBUNIT"/>
    <property type="match status" value="1"/>
</dbReference>
<dbReference type="SUPFAM" id="SSF52540">
    <property type="entry name" value="P-loop containing nucleoside triphosphate hydrolases"/>
    <property type="match status" value="1"/>
</dbReference>
<evidence type="ECO:0000259" key="2">
    <source>
        <dbReference type="Pfam" id="PF13304"/>
    </source>
</evidence>
<dbReference type="InterPro" id="IPR051396">
    <property type="entry name" value="Bact_Antivir_Def_Nuclease"/>
</dbReference>
<dbReference type="EMBL" id="CAACVI010000001">
    <property type="protein sequence ID" value="VEN72524.1"/>
    <property type="molecule type" value="Genomic_DNA"/>
</dbReference>
<dbReference type="InterPro" id="IPR003959">
    <property type="entry name" value="ATPase_AAA_core"/>
</dbReference>
<reference evidence="3" key="1">
    <citation type="submission" date="2019-01" db="EMBL/GenBank/DDBJ databases">
        <authorList>
            <consortium name="Genoscope - CEA"/>
            <person name="William W."/>
        </authorList>
    </citation>
    <scope>NUCLEOTIDE SEQUENCE</scope>
    <source>
        <strain evidence="3">CR-1</strain>
    </source>
</reference>
<feature type="domain" description="DUF3696" evidence="1">
    <location>
        <begin position="332"/>
        <end position="380"/>
    </location>
</feature>
<sequence length="384" mass="42183">MPDHLKLFNFKCFDSLALPLSPLTLLTGFNAAGKSTALQGLLLLAQAFRFGGRSGDLNLNGPLARLGTPGEVISSGKGNIVFEVGDETADIKWEFQATDRTKGISARLQSVEIKTSQGTELFEGGEKWDMFLPPEAPESSIHLARKLRDLIFISAVRPAVSDAFPSPEDASLVHADVGVQGEFAPWWFQNFLDEDVEDSRCHPSDQAKTLRRQFNAWAGQLFPGAQANAHLIEKTNLTRLELRIGDTGDWRRPSNIGYGLTYAFPVIVAGLLAKPMQILIIDSPEAHLHPLGQSEMGRFLAKIAAAGVQVMIETHSDHVINGIRLAVRDQDIPPEKVAIHFFGHLDASPRAISPLIDRQGNLSEWPEGFCDQSEKDYARLAGWD</sequence>
<accession>A0A484HDC3</accession>
<dbReference type="Pfam" id="PF13304">
    <property type="entry name" value="AAA_21"/>
    <property type="match status" value="1"/>
</dbReference>
<protein>
    <recommendedName>
        <fullName evidence="4">DUF3696 domain-containing protein</fullName>
    </recommendedName>
</protein>
<dbReference type="GO" id="GO:0016887">
    <property type="term" value="F:ATP hydrolysis activity"/>
    <property type="evidence" value="ECO:0007669"/>
    <property type="project" value="InterPro"/>
</dbReference>
<dbReference type="GO" id="GO:0005524">
    <property type="term" value="F:ATP binding"/>
    <property type="evidence" value="ECO:0007669"/>
    <property type="project" value="InterPro"/>
</dbReference>
<evidence type="ECO:0000259" key="1">
    <source>
        <dbReference type="Pfam" id="PF12476"/>
    </source>
</evidence>
<evidence type="ECO:0000313" key="3">
    <source>
        <dbReference type="EMBL" id="VEN72524.1"/>
    </source>
</evidence>
<dbReference type="InterPro" id="IPR014592">
    <property type="entry name" value="P-loop_UCP034888"/>
</dbReference>
<dbReference type="PANTHER" id="PTHR43581">
    <property type="entry name" value="ATP/GTP PHOSPHATASE"/>
    <property type="match status" value="1"/>
</dbReference>
<dbReference type="PIRSF" id="PIRSF034888">
    <property type="entry name" value="P-loop_UCP034888"/>
    <property type="match status" value="1"/>
</dbReference>
<dbReference type="InterPro" id="IPR027417">
    <property type="entry name" value="P-loop_NTPase"/>
</dbReference>
<dbReference type="InterPro" id="IPR022532">
    <property type="entry name" value="DUF3696"/>
</dbReference>
<dbReference type="Pfam" id="PF12476">
    <property type="entry name" value="DUF3696"/>
    <property type="match status" value="1"/>
</dbReference>
<feature type="domain" description="ATPase AAA-type core" evidence="2">
    <location>
        <begin position="23"/>
        <end position="321"/>
    </location>
</feature>
<proteinExistence type="predicted"/>
<name>A0A484HDC3_9BACT</name>
<organism evidence="3">
    <name type="scientific">uncultured Desulfobacteraceae bacterium</name>
    <dbReference type="NCBI Taxonomy" id="218296"/>
    <lineage>
        <taxon>Bacteria</taxon>
        <taxon>Pseudomonadati</taxon>
        <taxon>Thermodesulfobacteriota</taxon>
        <taxon>Desulfobacteria</taxon>
        <taxon>Desulfobacterales</taxon>
        <taxon>Desulfobacteraceae</taxon>
        <taxon>environmental samples</taxon>
    </lineage>
</organism>
<dbReference type="AlphaFoldDB" id="A0A484HDC3"/>
<dbReference type="Gene3D" id="3.40.50.300">
    <property type="entry name" value="P-loop containing nucleotide triphosphate hydrolases"/>
    <property type="match status" value="2"/>
</dbReference>